<comment type="caution">
    <text evidence="1">The sequence shown here is derived from an EMBL/GenBank/DDBJ whole genome shotgun (WGS) entry which is preliminary data.</text>
</comment>
<accession>A0ACC2P1A0</accession>
<keyword evidence="2" id="KW-1185">Reference proteome</keyword>
<protein>
    <submittedName>
        <fullName evidence="1">Uncharacterized protein</fullName>
    </submittedName>
</protein>
<proteinExistence type="predicted"/>
<organism evidence="1 2">
    <name type="scientific">Eretmocerus hayati</name>
    <dbReference type="NCBI Taxonomy" id="131215"/>
    <lineage>
        <taxon>Eukaryota</taxon>
        <taxon>Metazoa</taxon>
        <taxon>Ecdysozoa</taxon>
        <taxon>Arthropoda</taxon>
        <taxon>Hexapoda</taxon>
        <taxon>Insecta</taxon>
        <taxon>Pterygota</taxon>
        <taxon>Neoptera</taxon>
        <taxon>Endopterygota</taxon>
        <taxon>Hymenoptera</taxon>
        <taxon>Apocrita</taxon>
        <taxon>Proctotrupomorpha</taxon>
        <taxon>Chalcidoidea</taxon>
        <taxon>Aphelinidae</taxon>
        <taxon>Aphelininae</taxon>
        <taxon>Eretmocerus</taxon>
    </lineage>
</organism>
<reference evidence="1" key="1">
    <citation type="submission" date="2023-04" db="EMBL/GenBank/DDBJ databases">
        <title>A chromosome-level genome assembly of the parasitoid wasp Eretmocerus hayati.</title>
        <authorList>
            <person name="Zhong Y."/>
            <person name="Liu S."/>
            <person name="Liu Y."/>
        </authorList>
    </citation>
    <scope>NUCLEOTIDE SEQUENCE</scope>
    <source>
        <strain evidence="1">ZJU_SS_LIU_2023</strain>
    </source>
</reference>
<dbReference type="Proteomes" id="UP001239111">
    <property type="component" value="Chromosome 2"/>
</dbReference>
<name>A0ACC2P1A0_9HYME</name>
<evidence type="ECO:0000313" key="1">
    <source>
        <dbReference type="EMBL" id="KAJ8677152.1"/>
    </source>
</evidence>
<gene>
    <name evidence="1" type="ORF">QAD02_012939</name>
</gene>
<dbReference type="EMBL" id="CM056742">
    <property type="protein sequence ID" value="KAJ8677152.1"/>
    <property type="molecule type" value="Genomic_DNA"/>
</dbReference>
<sequence>MFPPKSYVQPSTPLNRIQYTVAPYVSTTCNLMRIFFSGSRVPHRIPWDRIQYKAAPCVSTAWYLMRIVLSENHLPDEYPMVPHADILIRKPCTAWYPIESHTEFGSSMCEYTMVPRAYIPMQKPRTVCYPMGPHTSVSGGSIRKQVYLPESVYDAVECDAKRKKSQYIRSLASAVYGIETLKSSSVYGEKGPKGEQARPRLDPTKKLAIEGGISTLCLVQDTFVWWLQNRLSYSKEDSEAERDKVDDYLTRLIVDVRKTPEQREAKREYAKKHRDAKKKDEENTIKPSVSETREYRRIHTPPNSSAEDDDDSEAQGNLENFESYTEGDDIEFLSFCSHISTSEASIFRKVDLDGLSDISQSAIDTDEEKNDEEIENATSTIEDKDPLL</sequence>
<evidence type="ECO:0000313" key="2">
    <source>
        <dbReference type="Proteomes" id="UP001239111"/>
    </source>
</evidence>